<comment type="caution">
    <text evidence="1">The sequence shown here is derived from an EMBL/GenBank/DDBJ whole genome shotgun (WGS) entry which is preliminary data.</text>
</comment>
<dbReference type="Gene3D" id="3.30.470.20">
    <property type="entry name" value="ATP-grasp fold, B domain"/>
    <property type="match status" value="1"/>
</dbReference>
<keyword evidence="2" id="KW-1185">Reference proteome</keyword>
<organism evidence="1 2">
    <name type="scientific">Paenibacillus silvestris</name>
    <dbReference type="NCBI Taxonomy" id="2606219"/>
    <lineage>
        <taxon>Bacteria</taxon>
        <taxon>Bacillati</taxon>
        <taxon>Bacillota</taxon>
        <taxon>Bacilli</taxon>
        <taxon>Bacillales</taxon>
        <taxon>Paenibacillaceae</taxon>
        <taxon>Paenibacillus</taxon>
    </lineage>
</organism>
<reference evidence="1 2" key="1">
    <citation type="submission" date="2019-12" db="EMBL/GenBank/DDBJ databases">
        <title>Paenibacillus sp. nov. sp. isolated from soil.</title>
        <authorList>
            <person name="Kim J."/>
            <person name="Jeong S.E."/>
            <person name="Jung H.S."/>
            <person name="Jeon C.O."/>
        </authorList>
    </citation>
    <scope>NUCLEOTIDE SEQUENCE [LARGE SCALE GENOMIC DNA]</scope>
    <source>
        <strain evidence="1 2">5J-6</strain>
    </source>
</reference>
<dbReference type="AlphaFoldDB" id="A0A6L8VA64"/>
<dbReference type="InterPro" id="IPR026838">
    <property type="entry name" value="YheC/D"/>
</dbReference>
<proteinExistence type="predicted"/>
<accession>A0A6L8VA64</accession>
<gene>
    <name evidence="1" type="ORF">GQF01_34170</name>
</gene>
<protein>
    <recommendedName>
        <fullName evidence="3">YheC/YheD family protein</fullName>
    </recommendedName>
</protein>
<dbReference type="Proteomes" id="UP000481087">
    <property type="component" value="Unassembled WGS sequence"/>
</dbReference>
<dbReference type="EMBL" id="WTUZ01000040">
    <property type="protein sequence ID" value="MZQ87173.1"/>
    <property type="molecule type" value="Genomic_DNA"/>
</dbReference>
<name>A0A6L8VA64_9BACL</name>
<dbReference type="Pfam" id="PF14398">
    <property type="entry name" value="ATPgrasp_YheCD"/>
    <property type="match status" value="1"/>
</dbReference>
<evidence type="ECO:0000313" key="2">
    <source>
        <dbReference type="Proteomes" id="UP000481087"/>
    </source>
</evidence>
<evidence type="ECO:0008006" key="3">
    <source>
        <dbReference type="Google" id="ProtNLM"/>
    </source>
</evidence>
<dbReference type="RefSeq" id="WP_161411808.1">
    <property type="nucleotide sequence ID" value="NZ_WTUZ01000040.1"/>
</dbReference>
<sequence length="351" mass="40288">MRNIVGILLDRKTYLGIQSKQTGYEQIDLYNQAAEKLGITLFYICLQETSGKSALGLCYENKSYRLLRLPYPKVIHNRTLSLSPYMLKKLKHLAASSHVFNRQNRYDKLLIHKLLYTKESLRAHLPATLAYSRAHVLEAMERFTDFFVKPTSSSLGKGIIKLSKLEYDTWEVYWSNKEPKELSREQALAFIQTKVGKQTYLIQQAIILAMHQGRPYDLRVSVQRGAKGKWQVNGIAGKVAAKGRQVTNLGIGGEAWACELLFQRSGFQPQRMKEAVEQLSLKLAETLGNRLPHMADIGLDIGVDLTGHIWFIEANGRDQRYEFKQLKMDDSFYKTYETPLLYAKYLLNKRG</sequence>
<evidence type="ECO:0000313" key="1">
    <source>
        <dbReference type="EMBL" id="MZQ87173.1"/>
    </source>
</evidence>
<dbReference type="SUPFAM" id="SSF56059">
    <property type="entry name" value="Glutathione synthetase ATP-binding domain-like"/>
    <property type="match status" value="1"/>
</dbReference>